<evidence type="ECO:0000313" key="1">
    <source>
        <dbReference type="EMBL" id="KAH1064143.1"/>
    </source>
</evidence>
<protein>
    <submittedName>
        <fullName evidence="1">Uncharacterized protein</fullName>
    </submittedName>
</protein>
<evidence type="ECO:0000313" key="2">
    <source>
        <dbReference type="Proteomes" id="UP000828251"/>
    </source>
</evidence>
<keyword evidence="2" id="KW-1185">Reference proteome</keyword>
<accession>A0A9D3UXE5</accession>
<dbReference type="AlphaFoldDB" id="A0A9D3UXE5"/>
<comment type="caution">
    <text evidence="1">The sequence shown here is derived from an EMBL/GenBank/DDBJ whole genome shotgun (WGS) entry which is preliminary data.</text>
</comment>
<name>A0A9D3UXE5_9ROSI</name>
<proteinExistence type="predicted"/>
<gene>
    <name evidence="1" type="ORF">J1N35_029130</name>
</gene>
<dbReference type="EMBL" id="JAIQCV010000009">
    <property type="protein sequence ID" value="KAH1064143.1"/>
    <property type="molecule type" value="Genomic_DNA"/>
</dbReference>
<organism evidence="1 2">
    <name type="scientific">Gossypium stocksii</name>
    <dbReference type="NCBI Taxonomy" id="47602"/>
    <lineage>
        <taxon>Eukaryota</taxon>
        <taxon>Viridiplantae</taxon>
        <taxon>Streptophyta</taxon>
        <taxon>Embryophyta</taxon>
        <taxon>Tracheophyta</taxon>
        <taxon>Spermatophyta</taxon>
        <taxon>Magnoliopsida</taxon>
        <taxon>eudicotyledons</taxon>
        <taxon>Gunneridae</taxon>
        <taxon>Pentapetalae</taxon>
        <taxon>rosids</taxon>
        <taxon>malvids</taxon>
        <taxon>Malvales</taxon>
        <taxon>Malvaceae</taxon>
        <taxon>Malvoideae</taxon>
        <taxon>Gossypium</taxon>
    </lineage>
</organism>
<sequence>MSRRVKSIIYYEGAQSMELAFHCTIQLCELKTRIWRKVEDLSRGRGEEFQA</sequence>
<dbReference type="Proteomes" id="UP000828251">
    <property type="component" value="Unassembled WGS sequence"/>
</dbReference>
<reference evidence="1 2" key="1">
    <citation type="journal article" date="2021" name="Plant Biotechnol. J.">
        <title>Multi-omics assisted identification of the key and species-specific regulatory components of drought-tolerant mechanisms in Gossypium stocksii.</title>
        <authorList>
            <person name="Yu D."/>
            <person name="Ke L."/>
            <person name="Zhang D."/>
            <person name="Wu Y."/>
            <person name="Sun Y."/>
            <person name="Mei J."/>
            <person name="Sun J."/>
            <person name="Sun Y."/>
        </authorList>
    </citation>
    <scope>NUCLEOTIDE SEQUENCE [LARGE SCALE GENOMIC DNA]</scope>
    <source>
        <strain evidence="2">cv. E1</strain>
        <tissue evidence="1">Leaf</tissue>
    </source>
</reference>